<sequence length="75" mass="8659">MRLHFCSKVMVKMFRILLFTPGFCFSQELCLTPNFISGALNCASYYDTEFERKAQCLPAHEATKQWIFSPALDKS</sequence>
<evidence type="ECO:0000313" key="2">
    <source>
        <dbReference type="EMBL" id="KAG0575778.1"/>
    </source>
</evidence>
<evidence type="ECO:0008006" key="4">
    <source>
        <dbReference type="Google" id="ProtNLM"/>
    </source>
</evidence>
<dbReference type="EMBL" id="CM026425">
    <property type="protein sequence ID" value="KAG0575778.1"/>
    <property type="molecule type" value="Genomic_DNA"/>
</dbReference>
<proteinExistence type="predicted"/>
<comment type="caution">
    <text evidence="2">The sequence shown here is derived from an EMBL/GenBank/DDBJ whole genome shotgun (WGS) entry which is preliminary data.</text>
</comment>
<feature type="signal peptide" evidence="1">
    <location>
        <begin position="1"/>
        <end position="26"/>
    </location>
</feature>
<reference evidence="2" key="1">
    <citation type="submission" date="2020-06" db="EMBL/GenBank/DDBJ databases">
        <title>WGS assembly of Ceratodon purpureus strain R40.</title>
        <authorList>
            <person name="Carey S.B."/>
            <person name="Jenkins J."/>
            <person name="Shu S."/>
            <person name="Lovell J.T."/>
            <person name="Sreedasyam A."/>
            <person name="Maumus F."/>
            <person name="Tiley G.P."/>
            <person name="Fernandez-Pozo N."/>
            <person name="Barry K."/>
            <person name="Chen C."/>
            <person name="Wang M."/>
            <person name="Lipzen A."/>
            <person name="Daum C."/>
            <person name="Saski C.A."/>
            <person name="Payton A.C."/>
            <person name="Mcbreen J.C."/>
            <person name="Conrad R.E."/>
            <person name="Kollar L.M."/>
            <person name="Olsson S."/>
            <person name="Huttunen S."/>
            <person name="Landis J.B."/>
            <person name="Wickett N.J."/>
            <person name="Johnson M.G."/>
            <person name="Rensing S.A."/>
            <person name="Grimwood J."/>
            <person name="Schmutz J."/>
            <person name="Mcdaniel S.F."/>
        </authorList>
    </citation>
    <scope>NUCLEOTIDE SEQUENCE</scope>
    <source>
        <strain evidence="2">R40</strain>
    </source>
</reference>
<feature type="chain" id="PRO_5035733624" description="Secreted protein" evidence="1">
    <location>
        <begin position="27"/>
        <end position="75"/>
    </location>
</feature>
<name>A0A8T0HZN5_CERPU</name>
<accession>A0A8T0HZN5</accession>
<protein>
    <recommendedName>
        <fullName evidence="4">Secreted protein</fullName>
    </recommendedName>
</protein>
<organism evidence="2 3">
    <name type="scientific">Ceratodon purpureus</name>
    <name type="common">Fire moss</name>
    <name type="synonym">Dicranum purpureum</name>
    <dbReference type="NCBI Taxonomy" id="3225"/>
    <lineage>
        <taxon>Eukaryota</taxon>
        <taxon>Viridiplantae</taxon>
        <taxon>Streptophyta</taxon>
        <taxon>Embryophyta</taxon>
        <taxon>Bryophyta</taxon>
        <taxon>Bryophytina</taxon>
        <taxon>Bryopsida</taxon>
        <taxon>Dicranidae</taxon>
        <taxon>Pseudoditrichales</taxon>
        <taxon>Ditrichaceae</taxon>
        <taxon>Ceratodon</taxon>
    </lineage>
</organism>
<gene>
    <name evidence="2" type="ORF">KC19_5G030100</name>
</gene>
<keyword evidence="1" id="KW-0732">Signal</keyword>
<evidence type="ECO:0000313" key="3">
    <source>
        <dbReference type="Proteomes" id="UP000822688"/>
    </source>
</evidence>
<dbReference type="AlphaFoldDB" id="A0A8T0HZN5"/>
<dbReference type="Proteomes" id="UP000822688">
    <property type="component" value="Chromosome 5"/>
</dbReference>
<evidence type="ECO:0000256" key="1">
    <source>
        <dbReference type="SAM" id="SignalP"/>
    </source>
</evidence>
<keyword evidence="3" id="KW-1185">Reference proteome</keyword>